<dbReference type="Proteomes" id="UP000007800">
    <property type="component" value="Unassembled WGS sequence"/>
</dbReference>
<sequence length="173" mass="18742">MQVNSIQDTNGDVESILLQSDAPSCFSIGSLGCLQRSSSLNDSDIPSGSIEAPTLWVGPTIRPDASSQFLIPVFTIIWKSIFPSIVDEPFLVGRAIIDIRALSSFVGDAALIEEGNNRMYLTTRQGTVISARQPLASYVEIIGSDSTARFKSVWESSDREQSTDDQNRGGPDL</sequence>
<proteinExistence type="predicted"/>
<dbReference type="OrthoDB" id="10328069at2759"/>
<feature type="region of interest" description="Disordered" evidence="1">
    <location>
        <begin position="153"/>
        <end position="173"/>
    </location>
</feature>
<reference evidence="2 3" key="1">
    <citation type="submission" date="2008-07" db="EMBL/GenBank/DDBJ databases">
        <authorList>
            <person name="El-Sayed N."/>
            <person name="Caler E."/>
            <person name="Inman J."/>
            <person name="Amedeo P."/>
            <person name="Hass B."/>
            <person name="Wortman J."/>
        </authorList>
    </citation>
    <scope>NUCLEOTIDE SEQUENCE [LARGE SCALE GENOMIC DNA]</scope>
    <source>
        <strain evidence="3">ATCC 50983 / TXsc</strain>
    </source>
</reference>
<accession>C5K8E5</accession>
<name>C5K8E5_PERM5</name>
<evidence type="ECO:0000313" key="3">
    <source>
        <dbReference type="Proteomes" id="UP000007800"/>
    </source>
</evidence>
<feature type="compositionally biased region" description="Basic and acidic residues" evidence="1">
    <location>
        <begin position="156"/>
        <end position="167"/>
    </location>
</feature>
<dbReference type="GeneID" id="9039492"/>
<keyword evidence="3" id="KW-1185">Reference proteome</keyword>
<protein>
    <submittedName>
        <fullName evidence="2">Uncharacterized protein</fullName>
    </submittedName>
</protein>
<evidence type="ECO:0000313" key="2">
    <source>
        <dbReference type="EMBL" id="EER19243.1"/>
    </source>
</evidence>
<dbReference type="EMBL" id="GG671126">
    <property type="protein sequence ID" value="EER19243.1"/>
    <property type="molecule type" value="Genomic_DNA"/>
</dbReference>
<gene>
    <name evidence="2" type="ORF">Pmar_PMAR009664</name>
</gene>
<organism evidence="3">
    <name type="scientific">Perkinsus marinus (strain ATCC 50983 / TXsc)</name>
    <dbReference type="NCBI Taxonomy" id="423536"/>
    <lineage>
        <taxon>Eukaryota</taxon>
        <taxon>Sar</taxon>
        <taxon>Alveolata</taxon>
        <taxon>Perkinsozoa</taxon>
        <taxon>Perkinsea</taxon>
        <taxon>Perkinsida</taxon>
        <taxon>Perkinsidae</taxon>
        <taxon>Perkinsus</taxon>
    </lineage>
</organism>
<evidence type="ECO:0000256" key="1">
    <source>
        <dbReference type="SAM" id="MobiDB-lite"/>
    </source>
</evidence>
<dbReference type="AlphaFoldDB" id="C5K8E5"/>
<dbReference type="RefSeq" id="XP_002787447.1">
    <property type="nucleotide sequence ID" value="XM_002787401.1"/>
</dbReference>
<dbReference type="InParanoid" id="C5K8E5"/>